<proteinExistence type="predicted"/>
<dbReference type="Gene3D" id="3.40.50.360">
    <property type="match status" value="1"/>
</dbReference>
<protein>
    <submittedName>
        <fullName evidence="2">Dialkylresorcinol condensing enzyme</fullName>
    </submittedName>
</protein>
<feature type="transmembrane region" description="Helical" evidence="1">
    <location>
        <begin position="262"/>
        <end position="287"/>
    </location>
</feature>
<gene>
    <name evidence="2" type="ORF">RXV79_18925</name>
</gene>
<dbReference type="RefSeq" id="WP_316699645.1">
    <property type="nucleotide sequence ID" value="NZ_CP136336.1"/>
</dbReference>
<evidence type="ECO:0000256" key="1">
    <source>
        <dbReference type="SAM" id="Phobius"/>
    </source>
</evidence>
<sequence length="318" mass="35152">MNTVKKVLVLRFSQSGQLNTLTDSFVSALRADPGISLHVETIEPRRPFPFPWGFFTFLDAFPESYHLRGPELKPLTLTGDEDFDLIVLPYQVWFLAPSQPVTAFLQHPVAKKLLKGKPVVTLIACRNMWLMAHEKLKGLLAAAGARLLDNVVYVDPGPTLATFFTTPKWVLSGSRKGFWGMPDAGLNDAQIKSARRFGQALAESLHADREKSTQPLLAGMGAATVDPRLYFSEKAASRSFHVWGKLLMAAGKPGAPQRVPLLAIYVTFLIVMIITVVPTSILIQTLLRPFMGGWLSKIKTQYEEPSGSSTERSHSYGD</sequence>
<reference evidence="2 3" key="1">
    <citation type="submission" date="2023-10" db="EMBL/GenBank/DDBJ databases">
        <title>Bacteria for the degradation of biodegradable plastic PBAT(Polybutylene adipate terephthalate).</title>
        <authorList>
            <person name="Weon H.-Y."/>
            <person name="Yeon J."/>
        </authorList>
    </citation>
    <scope>NUCLEOTIDE SEQUENCE [LARGE SCALE GENOMIC DNA]</scope>
    <source>
        <strain evidence="2 3">SBD 7-3</strain>
    </source>
</reference>
<dbReference type="SUPFAM" id="SSF52218">
    <property type="entry name" value="Flavoproteins"/>
    <property type="match status" value="1"/>
</dbReference>
<evidence type="ECO:0000313" key="2">
    <source>
        <dbReference type="EMBL" id="WOB06985.1"/>
    </source>
</evidence>
<name>A0ABZ0CPS1_9BURK</name>
<keyword evidence="1" id="KW-0812">Transmembrane</keyword>
<keyword evidence="1" id="KW-1133">Transmembrane helix</keyword>
<keyword evidence="1" id="KW-0472">Membrane</keyword>
<organism evidence="2 3">
    <name type="scientific">Piscinibacter gummiphilus</name>
    <dbReference type="NCBI Taxonomy" id="946333"/>
    <lineage>
        <taxon>Bacteria</taxon>
        <taxon>Pseudomonadati</taxon>
        <taxon>Pseudomonadota</taxon>
        <taxon>Betaproteobacteria</taxon>
        <taxon>Burkholderiales</taxon>
        <taxon>Sphaerotilaceae</taxon>
        <taxon>Piscinibacter</taxon>
    </lineage>
</organism>
<accession>A0ABZ0CPS1</accession>
<dbReference type="EMBL" id="CP136336">
    <property type="protein sequence ID" value="WOB06985.1"/>
    <property type="molecule type" value="Genomic_DNA"/>
</dbReference>
<dbReference type="Proteomes" id="UP001303946">
    <property type="component" value="Chromosome"/>
</dbReference>
<dbReference type="InterPro" id="IPR029039">
    <property type="entry name" value="Flavoprotein-like_sf"/>
</dbReference>
<keyword evidence="3" id="KW-1185">Reference proteome</keyword>
<evidence type="ECO:0000313" key="3">
    <source>
        <dbReference type="Proteomes" id="UP001303946"/>
    </source>
</evidence>